<dbReference type="EMBL" id="OZ035831">
    <property type="protein sequence ID" value="CAL1615880.1"/>
    <property type="molecule type" value="Genomic_DNA"/>
</dbReference>
<sequence length="110" mass="12123">MWNTLGTMRSIHSAQRGETETPDQDTQVSGGQFQDWGSSAGAEQRRVRGTANGIRERGSNRSGAARVKKEPDSTTSKRADALEKAEPRRRATFYCNTGVVGHGSEEQKWI</sequence>
<evidence type="ECO:0000313" key="2">
    <source>
        <dbReference type="EMBL" id="CAL1615880.1"/>
    </source>
</evidence>
<evidence type="ECO:0000256" key="1">
    <source>
        <dbReference type="SAM" id="MobiDB-lite"/>
    </source>
</evidence>
<keyword evidence="3" id="KW-1185">Reference proteome</keyword>
<evidence type="ECO:0000313" key="3">
    <source>
        <dbReference type="Proteomes" id="UP001497482"/>
    </source>
</evidence>
<feature type="compositionally biased region" description="Basic and acidic residues" evidence="1">
    <location>
        <begin position="67"/>
        <end position="86"/>
    </location>
</feature>
<reference evidence="2 3" key="1">
    <citation type="submission" date="2024-04" db="EMBL/GenBank/DDBJ databases">
        <authorList>
            <person name="Waldvogel A.-M."/>
            <person name="Schoenle A."/>
        </authorList>
    </citation>
    <scope>NUCLEOTIDE SEQUENCE [LARGE SCALE GENOMIC DNA]</scope>
</reference>
<dbReference type="AlphaFoldDB" id="A0AAV2MRC6"/>
<name>A0AAV2MRC6_KNICA</name>
<protein>
    <submittedName>
        <fullName evidence="2">Uncharacterized protein</fullName>
    </submittedName>
</protein>
<feature type="compositionally biased region" description="Polar residues" evidence="1">
    <location>
        <begin position="24"/>
        <end position="37"/>
    </location>
</feature>
<accession>A0AAV2MRC6</accession>
<feature type="region of interest" description="Disordered" evidence="1">
    <location>
        <begin position="1"/>
        <end position="86"/>
    </location>
</feature>
<dbReference type="Proteomes" id="UP001497482">
    <property type="component" value="Chromosome 9"/>
</dbReference>
<gene>
    <name evidence="2" type="ORF">KC01_LOCUS41746</name>
</gene>
<feature type="compositionally biased region" description="Polar residues" evidence="1">
    <location>
        <begin position="1"/>
        <end position="13"/>
    </location>
</feature>
<proteinExistence type="predicted"/>
<organism evidence="2 3">
    <name type="scientific">Knipowitschia caucasica</name>
    <name type="common">Caucasian dwarf goby</name>
    <name type="synonym">Pomatoschistus caucasicus</name>
    <dbReference type="NCBI Taxonomy" id="637954"/>
    <lineage>
        <taxon>Eukaryota</taxon>
        <taxon>Metazoa</taxon>
        <taxon>Chordata</taxon>
        <taxon>Craniata</taxon>
        <taxon>Vertebrata</taxon>
        <taxon>Euteleostomi</taxon>
        <taxon>Actinopterygii</taxon>
        <taxon>Neopterygii</taxon>
        <taxon>Teleostei</taxon>
        <taxon>Neoteleostei</taxon>
        <taxon>Acanthomorphata</taxon>
        <taxon>Gobiaria</taxon>
        <taxon>Gobiiformes</taxon>
        <taxon>Gobioidei</taxon>
        <taxon>Gobiidae</taxon>
        <taxon>Gobiinae</taxon>
        <taxon>Knipowitschia</taxon>
    </lineage>
</organism>